<dbReference type="PRINTS" id="PR00476">
    <property type="entry name" value="PHFRCTKINASE"/>
</dbReference>
<keyword evidence="6" id="KW-0418">Kinase</keyword>
<feature type="domain" description="Phosphofructokinase" evidence="11">
    <location>
        <begin position="4"/>
        <end position="144"/>
    </location>
</feature>
<dbReference type="GO" id="GO:0046872">
    <property type="term" value="F:metal ion binding"/>
    <property type="evidence" value="ECO:0007669"/>
    <property type="project" value="UniProtKB-KW"/>
</dbReference>
<evidence type="ECO:0000256" key="8">
    <source>
        <dbReference type="ARBA" id="ARBA00023152"/>
    </source>
</evidence>
<dbReference type="GO" id="GO:0003872">
    <property type="term" value="F:6-phosphofructokinase activity"/>
    <property type="evidence" value="ECO:0007669"/>
    <property type="project" value="UniProtKB-EC"/>
</dbReference>
<evidence type="ECO:0000256" key="7">
    <source>
        <dbReference type="ARBA" id="ARBA00022842"/>
    </source>
</evidence>
<dbReference type="AlphaFoldDB" id="A0A517P7P8"/>
<comment type="pathway">
    <text evidence="2">Carbohydrate degradation; glycolysis; D-glyceraldehyde 3-phosphate and glycerone phosphate from D-glucose: step 3/4.</text>
</comment>
<dbReference type="Gene3D" id="3.40.50.450">
    <property type="match status" value="1"/>
</dbReference>
<dbReference type="InterPro" id="IPR000023">
    <property type="entry name" value="Phosphofructokinase_dom"/>
</dbReference>
<evidence type="ECO:0000256" key="6">
    <source>
        <dbReference type="ARBA" id="ARBA00022777"/>
    </source>
</evidence>
<dbReference type="GO" id="GO:0042802">
    <property type="term" value="F:identical protein binding"/>
    <property type="evidence" value="ECO:0007669"/>
    <property type="project" value="TreeGrafter"/>
</dbReference>
<dbReference type="EC" id="2.7.1.90" evidence="12"/>
<dbReference type="InterPro" id="IPR035966">
    <property type="entry name" value="PKF_sf"/>
</dbReference>
<comment type="similarity">
    <text evidence="9">Belongs to the phosphofructokinase type A (PFKA) family.</text>
</comment>
<evidence type="ECO:0000256" key="1">
    <source>
        <dbReference type="ARBA" id="ARBA00001946"/>
    </source>
</evidence>
<name>A0A517P7P8_9PLAN</name>
<evidence type="ECO:0000313" key="13">
    <source>
        <dbReference type="Proteomes" id="UP000318741"/>
    </source>
</evidence>
<dbReference type="KEGG" id="acaf:CA12_14770"/>
<dbReference type="EMBL" id="CP036265">
    <property type="protein sequence ID" value="QDT15392.1"/>
    <property type="molecule type" value="Genomic_DNA"/>
</dbReference>
<dbReference type="Gene3D" id="3.40.50.460">
    <property type="entry name" value="Phosphofructokinase domain"/>
    <property type="match status" value="1"/>
</dbReference>
<dbReference type="UniPathway" id="UPA00109">
    <property type="reaction ID" value="UER00182"/>
</dbReference>
<feature type="domain" description="Phosphofructokinase" evidence="11">
    <location>
        <begin position="184"/>
        <end position="372"/>
    </location>
</feature>
<sequence length="479" mass="52506">MKHLGVLTAGGDTPALNATLYGVTRRASELGIAVTGIMKGFSGMTDPRVPHVRLNPLLQPIPELQPHNGGTILGSSRHYIGENNFEDCRIAVDRLLRVKSGPRPDDEGIEALICVGGDGTINGMQPISEFLPCVLAPKTIDNDLGLNYDGEPSDWLRQDPVASNDDPNQDAAGAAPTYIKRKGPLSVSRDTMVNIATPGYATAVLVVVQGVQRIRTTAESHRRIAIVEVMGRDSGFIALGSAYGQPDMILIPEVPIDLDAVEHEVKRLYDQQKNVVLVVGEGVRDASGEQLGAKAASTDPSGNVLFQGAAEELKRQLVARLGDDYFRGSNRHDKAERAIFTRKIGHTQRGGRPVAFDRFHAVQSGGHAVDMLHQGQTNAVSIINFSERDGFTYDSLPSSRLRDRWGIIRARTVAQEFYDDRLFGPSKVGRDYLRTIFTEALGRDDVEFWLSDTFQPGHLGRRYASVNVDMQKRIRYLEG</sequence>
<dbReference type="GO" id="GO:0061621">
    <property type="term" value="P:canonical glycolysis"/>
    <property type="evidence" value="ECO:0007669"/>
    <property type="project" value="TreeGrafter"/>
</dbReference>
<reference evidence="12 13" key="1">
    <citation type="submission" date="2019-02" db="EMBL/GenBank/DDBJ databases">
        <title>Deep-cultivation of Planctomycetes and their phenomic and genomic characterization uncovers novel biology.</title>
        <authorList>
            <person name="Wiegand S."/>
            <person name="Jogler M."/>
            <person name="Boedeker C."/>
            <person name="Pinto D."/>
            <person name="Vollmers J."/>
            <person name="Rivas-Marin E."/>
            <person name="Kohn T."/>
            <person name="Peeters S.H."/>
            <person name="Heuer A."/>
            <person name="Rast P."/>
            <person name="Oberbeckmann S."/>
            <person name="Bunk B."/>
            <person name="Jeske O."/>
            <person name="Meyerdierks A."/>
            <person name="Storesund J.E."/>
            <person name="Kallscheuer N."/>
            <person name="Luecker S."/>
            <person name="Lage O.M."/>
            <person name="Pohl T."/>
            <person name="Merkel B.J."/>
            <person name="Hornburger P."/>
            <person name="Mueller R.-W."/>
            <person name="Bruemmer F."/>
            <person name="Labrenz M."/>
            <person name="Spormann A.M."/>
            <person name="Op den Camp H."/>
            <person name="Overmann J."/>
            <person name="Amann R."/>
            <person name="Jetten M.S.M."/>
            <person name="Mascher T."/>
            <person name="Medema M.H."/>
            <person name="Devos D.P."/>
            <person name="Kaster A.-K."/>
            <person name="Ovreas L."/>
            <person name="Rohde M."/>
            <person name="Galperin M.Y."/>
            <person name="Jogler C."/>
        </authorList>
    </citation>
    <scope>NUCLEOTIDE SEQUENCE [LARGE SCALE GENOMIC DNA]</scope>
    <source>
        <strain evidence="12 13">CA12</strain>
    </source>
</reference>
<evidence type="ECO:0000256" key="4">
    <source>
        <dbReference type="ARBA" id="ARBA00022679"/>
    </source>
</evidence>
<evidence type="ECO:0000313" key="12">
    <source>
        <dbReference type="EMBL" id="QDT15392.1"/>
    </source>
</evidence>
<dbReference type="PANTHER" id="PTHR13697">
    <property type="entry name" value="PHOSPHOFRUCTOKINASE"/>
    <property type="match status" value="1"/>
</dbReference>
<keyword evidence="4 12" id="KW-0808">Transferase</keyword>
<keyword evidence="7" id="KW-0460">Magnesium</keyword>
<dbReference type="OrthoDB" id="9802503at2"/>
<gene>
    <name evidence="12" type="primary">pfp</name>
    <name evidence="12" type="ORF">CA12_14770</name>
</gene>
<dbReference type="GO" id="GO:0006002">
    <property type="term" value="P:fructose 6-phosphate metabolic process"/>
    <property type="evidence" value="ECO:0007669"/>
    <property type="project" value="InterPro"/>
</dbReference>
<dbReference type="GO" id="GO:0030388">
    <property type="term" value="P:fructose 1,6-bisphosphate metabolic process"/>
    <property type="evidence" value="ECO:0007669"/>
    <property type="project" value="TreeGrafter"/>
</dbReference>
<keyword evidence="3" id="KW-0963">Cytoplasm</keyword>
<keyword evidence="5" id="KW-0479">Metal-binding</keyword>
<dbReference type="GO" id="GO:0070095">
    <property type="term" value="F:fructose-6-phosphate binding"/>
    <property type="evidence" value="ECO:0007669"/>
    <property type="project" value="TreeGrafter"/>
</dbReference>
<proteinExistence type="inferred from homology"/>
<evidence type="ECO:0000256" key="3">
    <source>
        <dbReference type="ARBA" id="ARBA00022490"/>
    </source>
</evidence>
<comment type="cofactor">
    <cofactor evidence="1">
        <name>Mg(2+)</name>
        <dbReference type="ChEBI" id="CHEBI:18420"/>
    </cofactor>
</comment>
<dbReference type="GO" id="GO:0048029">
    <property type="term" value="F:monosaccharide binding"/>
    <property type="evidence" value="ECO:0007669"/>
    <property type="project" value="TreeGrafter"/>
</dbReference>
<dbReference type="GO" id="GO:0005524">
    <property type="term" value="F:ATP binding"/>
    <property type="evidence" value="ECO:0007669"/>
    <property type="project" value="UniProtKB-KW"/>
</dbReference>
<protein>
    <submittedName>
        <fullName evidence="12">Pyrophosphate--fructose 6-phosphate 1-phosphotransferase</fullName>
        <ecNumber evidence="12">2.7.1.90</ecNumber>
    </submittedName>
</protein>
<dbReference type="Proteomes" id="UP000318741">
    <property type="component" value="Chromosome"/>
</dbReference>
<keyword evidence="13" id="KW-1185">Reference proteome</keyword>
<dbReference type="RefSeq" id="WP_145358196.1">
    <property type="nucleotide sequence ID" value="NZ_CP036265.1"/>
</dbReference>
<keyword evidence="8" id="KW-0324">Glycolysis</keyword>
<dbReference type="GO" id="GO:0016208">
    <property type="term" value="F:AMP binding"/>
    <property type="evidence" value="ECO:0007669"/>
    <property type="project" value="TreeGrafter"/>
</dbReference>
<evidence type="ECO:0000256" key="5">
    <source>
        <dbReference type="ARBA" id="ARBA00022723"/>
    </source>
</evidence>
<dbReference type="PANTHER" id="PTHR13697:SF52">
    <property type="entry name" value="ATP-DEPENDENT 6-PHOSPHOFRUCTOKINASE 3"/>
    <property type="match status" value="1"/>
</dbReference>
<feature type="region of interest" description="Disordered" evidence="10">
    <location>
        <begin position="155"/>
        <end position="177"/>
    </location>
</feature>
<dbReference type="InterPro" id="IPR022953">
    <property type="entry name" value="ATP_PFK"/>
</dbReference>
<organism evidence="12 13">
    <name type="scientific">Alienimonas californiensis</name>
    <dbReference type="NCBI Taxonomy" id="2527989"/>
    <lineage>
        <taxon>Bacteria</taxon>
        <taxon>Pseudomonadati</taxon>
        <taxon>Planctomycetota</taxon>
        <taxon>Planctomycetia</taxon>
        <taxon>Planctomycetales</taxon>
        <taxon>Planctomycetaceae</taxon>
        <taxon>Alienimonas</taxon>
    </lineage>
</organism>
<evidence type="ECO:0000256" key="2">
    <source>
        <dbReference type="ARBA" id="ARBA00004679"/>
    </source>
</evidence>
<dbReference type="SUPFAM" id="SSF53784">
    <property type="entry name" value="Phosphofructokinase"/>
    <property type="match status" value="2"/>
</dbReference>
<dbReference type="GO" id="GO:0005945">
    <property type="term" value="C:6-phosphofructokinase complex"/>
    <property type="evidence" value="ECO:0007669"/>
    <property type="project" value="TreeGrafter"/>
</dbReference>
<accession>A0A517P7P8</accession>
<dbReference type="Pfam" id="PF00365">
    <property type="entry name" value="PFK"/>
    <property type="match status" value="2"/>
</dbReference>
<evidence type="ECO:0000256" key="10">
    <source>
        <dbReference type="SAM" id="MobiDB-lite"/>
    </source>
</evidence>
<evidence type="ECO:0000259" key="11">
    <source>
        <dbReference type="Pfam" id="PF00365"/>
    </source>
</evidence>
<evidence type="ECO:0000256" key="9">
    <source>
        <dbReference type="ARBA" id="ARBA00038478"/>
    </source>
</evidence>